<name>A0ABX1QWE9_9ALTE</name>
<evidence type="ECO:0000256" key="1">
    <source>
        <dbReference type="SAM" id="Phobius"/>
    </source>
</evidence>
<feature type="transmembrane region" description="Helical" evidence="1">
    <location>
        <begin position="114"/>
        <end position="135"/>
    </location>
</feature>
<dbReference type="Proteomes" id="UP000709336">
    <property type="component" value="Unassembled WGS sequence"/>
</dbReference>
<sequence>MRLIKFKTRLNTTWEAVSTSYWFIPVVMMIAMSVLCLSCLFIIQRSQLPDFVINLIPTVQEDGARQLLSTLATAIITATSIAFSMTIVVLTMASAQFGPRLLRTFMLDKATQSVLGILVSSFLFCIIALHHLGAIRDNADALSIISTVTFFIGIVNLFALIFFIHHLSNAIQAEEVIHKSFDDFKVNLPSLLPKPEKEDNEQPIPNKLVPEAEYTIAYFSESGGYVQTINYSEFLNSEIRGVSGFEILVRSGDHVMPGEKIVIIHSRFALTEQHLTSLNGLILLGHRRTPVQDPEFAISQLVEIALRALSPGINDPFTAISCLDKLTSACILMSRRPFPFDTIFNTERQTWLKRRTFTLSGVINTSFDQIRQSGKSHIAIGLHMLDCLQKLSHHLSEDYEKLIKQQANATYELLMDARPSLVDKDKVERIMVNFDVHDTVFAHRNHAKEKFGSAS</sequence>
<feature type="transmembrane region" description="Helical" evidence="1">
    <location>
        <begin position="21"/>
        <end position="43"/>
    </location>
</feature>
<organism evidence="2 3">
    <name type="scientific">Alteromonas ponticola</name>
    <dbReference type="NCBI Taxonomy" id="2720613"/>
    <lineage>
        <taxon>Bacteria</taxon>
        <taxon>Pseudomonadati</taxon>
        <taxon>Pseudomonadota</taxon>
        <taxon>Gammaproteobacteria</taxon>
        <taxon>Alteromonadales</taxon>
        <taxon>Alteromonadaceae</taxon>
        <taxon>Alteromonas/Salinimonas group</taxon>
        <taxon>Alteromonas</taxon>
    </lineage>
</organism>
<feature type="transmembrane region" description="Helical" evidence="1">
    <location>
        <begin position="71"/>
        <end position="93"/>
    </location>
</feature>
<dbReference type="InterPro" id="IPR018723">
    <property type="entry name" value="DUF2254_membrane"/>
</dbReference>
<gene>
    <name evidence="2" type="ORF">HCJ96_00865</name>
</gene>
<keyword evidence="1" id="KW-0812">Transmembrane</keyword>
<evidence type="ECO:0000313" key="2">
    <source>
        <dbReference type="EMBL" id="NMH58575.1"/>
    </source>
</evidence>
<keyword evidence="3" id="KW-1185">Reference proteome</keyword>
<dbReference type="Pfam" id="PF10011">
    <property type="entry name" value="DUF2254"/>
    <property type="match status" value="1"/>
</dbReference>
<dbReference type="EMBL" id="JAATNW010000001">
    <property type="protein sequence ID" value="NMH58575.1"/>
    <property type="molecule type" value="Genomic_DNA"/>
</dbReference>
<keyword evidence="1" id="KW-1133">Transmembrane helix</keyword>
<comment type="caution">
    <text evidence="2">The sequence shown here is derived from an EMBL/GenBank/DDBJ whole genome shotgun (WGS) entry which is preliminary data.</text>
</comment>
<dbReference type="RefSeq" id="WP_169209140.1">
    <property type="nucleotide sequence ID" value="NZ_JAATNW010000001.1"/>
</dbReference>
<protein>
    <submittedName>
        <fullName evidence="2">DUF2254 domain-containing protein</fullName>
    </submittedName>
</protein>
<feature type="transmembrane region" description="Helical" evidence="1">
    <location>
        <begin position="141"/>
        <end position="164"/>
    </location>
</feature>
<keyword evidence="1" id="KW-0472">Membrane</keyword>
<evidence type="ECO:0000313" key="3">
    <source>
        <dbReference type="Proteomes" id="UP000709336"/>
    </source>
</evidence>
<accession>A0ABX1QWE9</accession>
<reference evidence="2 3" key="1">
    <citation type="submission" date="2020-03" db="EMBL/GenBank/DDBJ databases">
        <title>Alteromonas ponticola sp. nov., isolated from seawater.</title>
        <authorList>
            <person name="Yoon J.-H."/>
            <person name="Kim Y.-O."/>
        </authorList>
    </citation>
    <scope>NUCLEOTIDE SEQUENCE [LARGE SCALE GENOMIC DNA]</scope>
    <source>
        <strain evidence="2 3">MYP5</strain>
    </source>
</reference>
<proteinExistence type="predicted"/>